<dbReference type="SUPFAM" id="SSF52025">
    <property type="entry name" value="PA domain"/>
    <property type="match status" value="1"/>
</dbReference>
<feature type="active site" description="Charge relay system" evidence="5 6">
    <location>
        <position position="272"/>
    </location>
</feature>
<dbReference type="PROSITE" id="PS00136">
    <property type="entry name" value="SUBTILASE_ASP"/>
    <property type="match status" value="1"/>
</dbReference>
<evidence type="ECO:0000313" key="11">
    <source>
        <dbReference type="EMBL" id="PJJ77341.1"/>
    </source>
</evidence>
<keyword evidence="2 6" id="KW-0645">Protease</keyword>
<evidence type="ECO:0000256" key="2">
    <source>
        <dbReference type="ARBA" id="ARBA00022670"/>
    </source>
</evidence>
<dbReference type="InterPro" id="IPR046450">
    <property type="entry name" value="PA_dom_sf"/>
</dbReference>
<keyword evidence="3 6" id="KW-0378">Hydrolase</keyword>
<comment type="caution">
    <text evidence="11">The sequence shown here is derived from an EMBL/GenBank/DDBJ whole genome shotgun (WGS) entry which is preliminary data.</text>
</comment>
<dbReference type="GO" id="GO:0004252">
    <property type="term" value="F:serine-type endopeptidase activity"/>
    <property type="evidence" value="ECO:0007669"/>
    <property type="project" value="UniProtKB-UniRule"/>
</dbReference>
<dbReference type="Gene3D" id="3.40.50.200">
    <property type="entry name" value="Peptidase S8/S53 domain"/>
    <property type="match status" value="1"/>
</dbReference>
<name>A0A2M9CZH8_9CELL</name>
<dbReference type="PANTHER" id="PTHR43399:SF4">
    <property type="entry name" value="CELL WALL-ASSOCIATED PROTEASE"/>
    <property type="match status" value="1"/>
</dbReference>
<dbReference type="SUPFAM" id="SSF52743">
    <property type="entry name" value="Subtilisin-like"/>
    <property type="match status" value="1"/>
</dbReference>
<dbReference type="InterPro" id="IPR051048">
    <property type="entry name" value="Peptidase_S8/S53_subtilisin"/>
</dbReference>
<evidence type="ECO:0000259" key="10">
    <source>
        <dbReference type="Pfam" id="PF00082"/>
    </source>
</evidence>
<dbReference type="PROSITE" id="PS00138">
    <property type="entry name" value="SUBTILASE_SER"/>
    <property type="match status" value="1"/>
</dbReference>
<dbReference type="InterPro" id="IPR015500">
    <property type="entry name" value="Peptidase_S8_subtilisin-rel"/>
</dbReference>
<feature type="chain" id="PRO_5014773633" evidence="9">
    <location>
        <begin position="29"/>
        <end position="1345"/>
    </location>
</feature>
<dbReference type="PANTHER" id="PTHR43399">
    <property type="entry name" value="SUBTILISIN-RELATED"/>
    <property type="match status" value="1"/>
</dbReference>
<keyword evidence="4 6" id="KW-0720">Serine protease</keyword>
<evidence type="ECO:0000256" key="6">
    <source>
        <dbReference type="PROSITE-ProRule" id="PRU01240"/>
    </source>
</evidence>
<feature type="region of interest" description="Disordered" evidence="8">
    <location>
        <begin position="24"/>
        <end position="50"/>
    </location>
</feature>
<gene>
    <name evidence="11" type="ORF">CLV28_0560</name>
</gene>
<evidence type="ECO:0000256" key="9">
    <source>
        <dbReference type="SAM" id="SignalP"/>
    </source>
</evidence>
<comment type="similarity">
    <text evidence="1 6 7">Belongs to the peptidase S8 family.</text>
</comment>
<organism evidence="11 12">
    <name type="scientific">Sediminihabitans luteus</name>
    <dbReference type="NCBI Taxonomy" id="1138585"/>
    <lineage>
        <taxon>Bacteria</taxon>
        <taxon>Bacillati</taxon>
        <taxon>Actinomycetota</taxon>
        <taxon>Actinomycetes</taxon>
        <taxon>Micrococcales</taxon>
        <taxon>Cellulomonadaceae</taxon>
        <taxon>Sediminihabitans</taxon>
    </lineage>
</organism>
<evidence type="ECO:0000313" key="12">
    <source>
        <dbReference type="Proteomes" id="UP000231693"/>
    </source>
</evidence>
<evidence type="ECO:0000256" key="1">
    <source>
        <dbReference type="ARBA" id="ARBA00011073"/>
    </source>
</evidence>
<evidence type="ECO:0000256" key="5">
    <source>
        <dbReference type="PIRSR" id="PIRSR615500-1"/>
    </source>
</evidence>
<sequence>MDARRWRKVGVAVTTLALLATGTTAATAGPGDTGSGTPPTTQDEDGGSSSAVFTLVTGDTVEARVDADGRVTPGAVRGPDGEAVLASTVIDGDDVYVLPGGVQALIDAGTVDRELFNVTKLWTSGYDDAHRDTLPVILQYAGGRQARTTTPGVDVTASLGSIGGAGAQVDKAQAAQAWAALVPASSAKARSAGAVEKIWLDEVVHGTAVTDLPDPTVPLTGAGTAHEAGFDGKGVTVAVLDTGFDETHPDLADQVSVSKTFVGGTTHDVNGHGSHTASTVAGSGEASDGAYAGMAPGADLIVGKVLGDDGSGSTSGIIQGMQWAVDQGADIVSMSLGADGAKSCTGPDVDAVQALSKDALFVIAAGNASLRKTVSTPGCAPAALTVGAIDREGETAPFSSRGPSVDGWSAKPDIASQGVDVVAARANGYPTKPYVAYSGTSMATPHVAGAAAILQQAHPDWSPVELKDALTSSVAETAAPVLEQGAGPLDVARAVTQPVIGAPNLRLGSFTYPQADLEAVTKDVTLTNLSDHDVTLDLSVSAIGDGGDPVGSDLFTVDDDPVVVPAHGTADVPVRIDPSAGLTADDYGTITGRLVGVGDDVRVTVPFSIAFQAPYATVHLVTKDRFGNAPDSLSAVQIINRHDGTGNGYSAAGGDLAVNLTHGTYDFAATIITRDTAQGGLARSVTLDYAAHVEIDGDTTVVLDARDADELSWKTPQESQTQGYSLGYTYGLAEDGWVKTGKLTTIPSTVEHLYATPTTVDDRFTFEATTRAFAPEHTLTADDGYALDPIPMFLGAELDAQGAAPVVDVGPGTDANLAATDVRGKILLVDASTANAGGNPLGWDRALKGRGAQAVLAYVPGTVGRFQSSGNGTTVPMFTITAQDAEHLQALLADGGGTVAWDGTGLSTSPYAYNLGIVQEGKIVTGEHKVKNKDLAKVSADYHAQGYDARKWISDLGLSMPGAGSVYASASFIPVAPQSRTEYFSASPDVRWTSIMRASTNLQGTASFDGPRSYEPGAKESTSWFDTPYGATLRTDGVDLANRDIDRMTLSVPHFGDAAGHDSLGQYGDGTLKNVSVGDTRLVPTGGAYELPSEPTRVTVEQGFDRRETTNQSFGLSFRTTWGFTTSTAVEGPQPLLVPTVDVPIGLDSRLPAGEPVKIALGAVSDAHNGPVDLDSVRLEYAYGTETQVTKVASWTTASMKHNAGKGTWTATVPNDGEAGQYVNLRVVMEDSDGNTVTQSMARTYQLGAEYAFSVSARSQCVNGDAAVAVYAYNTGTLPADVTLASPWGSTVVEDVAPGKAAYTLFDTGLDAVWAGEADVTASGTVGTLAVTTPFAKDYAAVTCG</sequence>
<dbReference type="Gene3D" id="3.50.30.30">
    <property type="match status" value="1"/>
</dbReference>
<dbReference type="EMBL" id="PGFE01000001">
    <property type="protein sequence ID" value="PJJ77341.1"/>
    <property type="molecule type" value="Genomic_DNA"/>
</dbReference>
<dbReference type="GO" id="GO:0006508">
    <property type="term" value="P:proteolysis"/>
    <property type="evidence" value="ECO:0007669"/>
    <property type="project" value="UniProtKB-KW"/>
</dbReference>
<dbReference type="RefSeq" id="WP_157802457.1">
    <property type="nucleotide sequence ID" value="NZ_BOOX01000004.1"/>
</dbReference>
<dbReference type="InterPro" id="IPR023828">
    <property type="entry name" value="Peptidase_S8_Ser-AS"/>
</dbReference>
<keyword evidence="12" id="KW-1185">Reference proteome</keyword>
<dbReference type="Pfam" id="PF00082">
    <property type="entry name" value="Peptidase_S8"/>
    <property type="match status" value="1"/>
</dbReference>
<evidence type="ECO:0000256" key="8">
    <source>
        <dbReference type="SAM" id="MobiDB-lite"/>
    </source>
</evidence>
<dbReference type="PROSITE" id="PS51892">
    <property type="entry name" value="SUBTILASE"/>
    <property type="match status" value="1"/>
</dbReference>
<accession>A0A2M9CZH8</accession>
<dbReference type="InterPro" id="IPR036852">
    <property type="entry name" value="Peptidase_S8/S53_dom_sf"/>
</dbReference>
<proteinExistence type="inferred from homology"/>
<evidence type="ECO:0000256" key="4">
    <source>
        <dbReference type="ARBA" id="ARBA00022825"/>
    </source>
</evidence>
<evidence type="ECO:0000256" key="7">
    <source>
        <dbReference type="RuleBase" id="RU003355"/>
    </source>
</evidence>
<dbReference type="Proteomes" id="UP000231693">
    <property type="component" value="Unassembled WGS sequence"/>
</dbReference>
<protein>
    <submittedName>
        <fullName evidence="11">Subtilase family protein</fullName>
    </submittedName>
</protein>
<evidence type="ECO:0000256" key="3">
    <source>
        <dbReference type="ARBA" id="ARBA00022801"/>
    </source>
</evidence>
<dbReference type="OrthoDB" id="4855716at2"/>
<feature type="active site" description="Charge relay system" evidence="5 6">
    <location>
        <position position="441"/>
    </location>
</feature>
<reference evidence="11 12" key="1">
    <citation type="submission" date="2017-11" db="EMBL/GenBank/DDBJ databases">
        <title>Genomic Encyclopedia of Archaeal and Bacterial Type Strains, Phase II (KMG-II): From Individual Species to Whole Genera.</title>
        <authorList>
            <person name="Goeker M."/>
        </authorList>
    </citation>
    <scope>NUCLEOTIDE SEQUENCE [LARGE SCALE GENOMIC DNA]</scope>
    <source>
        <strain evidence="11 12">DSM 25478</strain>
    </source>
</reference>
<dbReference type="InterPro" id="IPR023827">
    <property type="entry name" value="Peptidase_S8_Asp-AS"/>
</dbReference>
<feature type="signal peptide" evidence="9">
    <location>
        <begin position="1"/>
        <end position="28"/>
    </location>
</feature>
<feature type="domain" description="Peptidase S8/S53" evidence="10">
    <location>
        <begin position="232"/>
        <end position="487"/>
    </location>
</feature>
<dbReference type="PRINTS" id="PR00723">
    <property type="entry name" value="SUBTILISIN"/>
</dbReference>
<keyword evidence="9" id="KW-0732">Signal</keyword>
<feature type="active site" description="Charge relay system" evidence="5 6">
    <location>
        <position position="241"/>
    </location>
</feature>
<dbReference type="InterPro" id="IPR000209">
    <property type="entry name" value="Peptidase_S8/S53_dom"/>
</dbReference>
<feature type="compositionally biased region" description="Low complexity" evidence="8">
    <location>
        <begin position="24"/>
        <end position="41"/>
    </location>
</feature>